<reference evidence="10 11" key="1">
    <citation type="submission" date="2018-11" db="EMBL/GenBank/DDBJ databases">
        <authorList>
            <person name="Mardanov A.V."/>
            <person name="Ravin N.V."/>
            <person name="Dedysh S.N."/>
        </authorList>
    </citation>
    <scope>NUCLEOTIDE SEQUENCE [LARGE SCALE GENOMIC DNA]</scope>
    <source>
        <strain evidence="10 11">AF10</strain>
    </source>
</reference>
<accession>A0A4Q0SZ79</accession>
<feature type="transmembrane region" description="Helical" evidence="7">
    <location>
        <begin position="762"/>
        <end position="787"/>
    </location>
</feature>
<keyword evidence="4 7" id="KW-1133">Transmembrane helix</keyword>
<dbReference type="GO" id="GO:0005886">
    <property type="term" value="C:plasma membrane"/>
    <property type="evidence" value="ECO:0007669"/>
    <property type="project" value="UniProtKB-SubCell"/>
</dbReference>
<dbReference type="InterPro" id="IPR003838">
    <property type="entry name" value="ABC3_permease_C"/>
</dbReference>
<evidence type="ECO:0000256" key="3">
    <source>
        <dbReference type="ARBA" id="ARBA00022692"/>
    </source>
</evidence>
<proteinExistence type="inferred from homology"/>
<feature type="domain" description="MacB-like periplasmic core" evidence="9">
    <location>
        <begin position="553"/>
        <end position="728"/>
    </location>
</feature>
<evidence type="ECO:0000259" key="8">
    <source>
        <dbReference type="Pfam" id="PF02687"/>
    </source>
</evidence>
<feature type="domain" description="MacB-like periplasmic core" evidence="9">
    <location>
        <begin position="89"/>
        <end position="300"/>
    </location>
</feature>
<dbReference type="InterPro" id="IPR017800">
    <property type="entry name" value="ADOP"/>
</dbReference>
<keyword evidence="5 7" id="KW-0472">Membrane</keyword>
<dbReference type="EMBL" id="RDSM01000004">
    <property type="protein sequence ID" value="RXH54376.1"/>
    <property type="molecule type" value="Genomic_DNA"/>
</dbReference>
<dbReference type="NCBIfam" id="TIGR03434">
    <property type="entry name" value="ADOP"/>
    <property type="match status" value="1"/>
</dbReference>
<dbReference type="PANTHER" id="PTHR30572">
    <property type="entry name" value="MEMBRANE COMPONENT OF TRANSPORTER-RELATED"/>
    <property type="match status" value="1"/>
</dbReference>
<sequence>MSLKRYLNRGKKDRDLAEEIESHIACEVDANLARGLSDVEARRQARLKFGNPLTVRERVWSYRSLPLMESTWRDLRHAWRSLRKTPGFTIVALLVIALGIGVNTAVFSVVNTVLLEPLPFPDSQSLVRMVLFTPQRALDRASVPEFNFWLHQNSVLREVAAYDTGGAGLNLTGGDHPQQIQGVHVTHDYFSLFNAPVIAGRTFTEAEDTLHGGNVVVLSYGLWKARFGGDPTIVGRNIQLDNTPYLVVGVIGRDFFSENPADVWIPYQFDLNSQDRAHYFTVAARLQPGVTVEQANAHLTVATDELRRAEPDALGPQNHYGVVSLQQSMVGDTRAPLLVLLGAVGLVLLIACANVANLQLARASARRREFATRAALGAGRWHIIRQLLAESLLLSLTGGLLGLFLGNAGVRLLLSVNIGGLPRLGEDGSGIALDMRVLLFTLGLSILTGILFGLVPAISASRRNLIAGLNESGSRTGTGFGRASFRSLLVVTEIALALVLVIGSSLLIRTYLKLQAVDPGFDTHETLTLAMSMSGSRFQASAPVDQIIRQGRERIKAIPGVAEAAVGNGLPLQGAFGMAFDVVGRPRGSAPFTGSAGYYSVSPGFFEAFKIPLLRGRTFTDHDDASASGVIIINEAMAKQFWPKGDPLRDRMQKAPGAGPAFAEPPRQIIGIVGNTLDGGFNQDAHPTMYIPLAQMPDGETALNSKVTPLWWIVRTHGDPHAVVAQVTSALREASSGLPVAHIRTMEEVDYLQLARQRFNTLLLTVFGASGLLLAAVGIYGLMAFSVEQRTQELGIRMALGAQTSQLRNMVLGEGMVLIAVGVMLGIGAAFWLSRFLAGLLFGVKAWDPVAFLVTPLLLSSVALAATWIPDVRATKVDPITALRFE</sequence>
<dbReference type="PANTHER" id="PTHR30572:SF4">
    <property type="entry name" value="ABC TRANSPORTER PERMEASE YTRF"/>
    <property type="match status" value="1"/>
</dbReference>
<reference evidence="11" key="2">
    <citation type="submission" date="2019-02" db="EMBL/GenBank/DDBJ databases">
        <title>Granulicella sibirica sp. nov., a psychrotolerant acidobacterium isolated from an organic soil layer in forested tundra, West Siberia.</title>
        <authorList>
            <person name="Oshkin I.Y."/>
            <person name="Kulichevskaya I.S."/>
            <person name="Rijpstra W.I.C."/>
            <person name="Sinninghe Damste J.S."/>
            <person name="Rakitin A.L."/>
            <person name="Ravin N.V."/>
            <person name="Dedysh S.N."/>
        </authorList>
    </citation>
    <scope>NUCLEOTIDE SEQUENCE [LARGE SCALE GENOMIC DNA]</scope>
    <source>
        <strain evidence="11">AF10</strain>
    </source>
</reference>
<keyword evidence="3 7" id="KW-0812">Transmembrane</keyword>
<dbReference type="InterPro" id="IPR047928">
    <property type="entry name" value="Perm_prefix_1"/>
</dbReference>
<evidence type="ECO:0000256" key="1">
    <source>
        <dbReference type="ARBA" id="ARBA00004651"/>
    </source>
</evidence>
<dbReference type="Proteomes" id="UP000289437">
    <property type="component" value="Unassembled WGS sequence"/>
</dbReference>
<comment type="caution">
    <text evidence="10">The sequence shown here is derived from an EMBL/GenBank/DDBJ whole genome shotgun (WGS) entry which is preliminary data.</text>
</comment>
<feature type="domain" description="ABC3 transporter permease C-terminal" evidence="8">
    <location>
        <begin position="343"/>
        <end position="464"/>
    </location>
</feature>
<protein>
    <submittedName>
        <fullName evidence="10">Permease</fullName>
    </submittedName>
</protein>
<dbReference type="Pfam" id="PF12704">
    <property type="entry name" value="MacB_PCD"/>
    <property type="match status" value="2"/>
</dbReference>
<evidence type="ECO:0000313" key="10">
    <source>
        <dbReference type="EMBL" id="RXH54376.1"/>
    </source>
</evidence>
<dbReference type="RefSeq" id="WP_128915270.1">
    <property type="nucleotide sequence ID" value="NZ_RDSM01000004.1"/>
</dbReference>
<keyword evidence="2" id="KW-1003">Cell membrane</keyword>
<dbReference type="NCBIfam" id="NF038403">
    <property type="entry name" value="perm_prefix_1"/>
    <property type="match status" value="1"/>
</dbReference>
<evidence type="ECO:0000256" key="4">
    <source>
        <dbReference type="ARBA" id="ARBA00022989"/>
    </source>
</evidence>
<evidence type="ECO:0000256" key="6">
    <source>
        <dbReference type="ARBA" id="ARBA00038076"/>
    </source>
</evidence>
<gene>
    <name evidence="10" type="ORF">GRAN_4672</name>
</gene>
<feature type="transmembrane region" description="Helical" evidence="7">
    <location>
        <begin position="816"/>
        <end position="838"/>
    </location>
</feature>
<comment type="similarity">
    <text evidence="6">Belongs to the ABC-4 integral membrane protein family.</text>
</comment>
<feature type="transmembrane region" description="Helical" evidence="7">
    <location>
        <begin position="488"/>
        <end position="508"/>
    </location>
</feature>
<dbReference type="Pfam" id="PF02687">
    <property type="entry name" value="FtsX"/>
    <property type="match status" value="2"/>
</dbReference>
<dbReference type="GO" id="GO:0022857">
    <property type="term" value="F:transmembrane transporter activity"/>
    <property type="evidence" value="ECO:0007669"/>
    <property type="project" value="TreeGrafter"/>
</dbReference>
<dbReference type="InterPro" id="IPR050250">
    <property type="entry name" value="Macrolide_Exporter_MacB"/>
</dbReference>
<feature type="transmembrane region" description="Helical" evidence="7">
    <location>
        <begin position="437"/>
        <end position="458"/>
    </location>
</feature>
<feature type="domain" description="ABC3 transporter permease C-terminal" evidence="8">
    <location>
        <begin position="766"/>
        <end position="878"/>
    </location>
</feature>
<dbReference type="OrthoDB" id="127329at2"/>
<keyword evidence="11" id="KW-1185">Reference proteome</keyword>
<feature type="transmembrane region" description="Helical" evidence="7">
    <location>
        <begin position="88"/>
        <end position="110"/>
    </location>
</feature>
<name>A0A4Q0SZ79_9BACT</name>
<dbReference type="InterPro" id="IPR025857">
    <property type="entry name" value="MacB_PCD"/>
</dbReference>
<evidence type="ECO:0000256" key="5">
    <source>
        <dbReference type="ARBA" id="ARBA00023136"/>
    </source>
</evidence>
<feature type="transmembrane region" description="Helical" evidence="7">
    <location>
        <begin position="850"/>
        <end position="869"/>
    </location>
</feature>
<dbReference type="AlphaFoldDB" id="A0A4Q0SZ79"/>
<organism evidence="10 11">
    <name type="scientific">Granulicella sibirica</name>
    <dbReference type="NCBI Taxonomy" id="2479048"/>
    <lineage>
        <taxon>Bacteria</taxon>
        <taxon>Pseudomonadati</taxon>
        <taxon>Acidobacteriota</taxon>
        <taxon>Terriglobia</taxon>
        <taxon>Terriglobales</taxon>
        <taxon>Acidobacteriaceae</taxon>
        <taxon>Granulicella</taxon>
    </lineage>
</organism>
<evidence type="ECO:0000256" key="2">
    <source>
        <dbReference type="ARBA" id="ARBA00022475"/>
    </source>
</evidence>
<feature type="transmembrane region" description="Helical" evidence="7">
    <location>
        <begin position="392"/>
        <end position="414"/>
    </location>
</feature>
<feature type="transmembrane region" description="Helical" evidence="7">
    <location>
        <begin position="337"/>
        <end position="358"/>
    </location>
</feature>
<evidence type="ECO:0000259" key="9">
    <source>
        <dbReference type="Pfam" id="PF12704"/>
    </source>
</evidence>
<evidence type="ECO:0000313" key="11">
    <source>
        <dbReference type="Proteomes" id="UP000289437"/>
    </source>
</evidence>
<comment type="subcellular location">
    <subcellularLocation>
        <location evidence="1">Cell membrane</location>
        <topology evidence="1">Multi-pass membrane protein</topology>
    </subcellularLocation>
</comment>
<evidence type="ECO:0000256" key="7">
    <source>
        <dbReference type="SAM" id="Phobius"/>
    </source>
</evidence>